<dbReference type="RefSeq" id="WP_174627709.1">
    <property type="nucleotide sequence ID" value="NZ_CADCXN010000127.1"/>
</dbReference>
<dbReference type="AlphaFoldDB" id="A0A8S0WSQ4"/>
<gene>
    <name evidence="1" type="ORF">METHB2_920003</name>
</gene>
<name>A0A8S0WSQ4_9GAMM</name>
<accession>A0A8S0WSQ4</accession>
<dbReference type="Proteomes" id="UP000494216">
    <property type="component" value="Unassembled WGS sequence"/>
</dbReference>
<organism evidence="1 2">
    <name type="scientific">Candidatus Methylobacter favarea</name>
    <dbReference type="NCBI Taxonomy" id="2707345"/>
    <lineage>
        <taxon>Bacteria</taxon>
        <taxon>Pseudomonadati</taxon>
        <taxon>Pseudomonadota</taxon>
        <taxon>Gammaproteobacteria</taxon>
        <taxon>Methylococcales</taxon>
        <taxon>Methylococcaceae</taxon>
        <taxon>Methylobacter</taxon>
    </lineage>
</organism>
<comment type="caution">
    <text evidence="1">The sequence shown here is derived from an EMBL/GenBank/DDBJ whole genome shotgun (WGS) entry which is preliminary data.</text>
</comment>
<evidence type="ECO:0000313" key="1">
    <source>
        <dbReference type="EMBL" id="CAA9893011.1"/>
    </source>
</evidence>
<proteinExistence type="predicted"/>
<reference evidence="1 2" key="1">
    <citation type="submission" date="2020-02" db="EMBL/GenBank/DDBJ databases">
        <authorList>
            <person name="Hogendoorn C."/>
        </authorList>
    </citation>
    <scope>NUCLEOTIDE SEQUENCE [LARGE SCALE GENOMIC DNA]</scope>
    <source>
        <strain evidence="1">METHB21</strain>
    </source>
</reference>
<protein>
    <submittedName>
        <fullName evidence="1">Uncharacterized protein</fullName>
    </submittedName>
</protein>
<keyword evidence="2" id="KW-1185">Reference proteome</keyword>
<evidence type="ECO:0000313" key="2">
    <source>
        <dbReference type="Proteomes" id="UP000494216"/>
    </source>
</evidence>
<dbReference type="EMBL" id="CADCXN010000127">
    <property type="protein sequence ID" value="CAA9893011.1"/>
    <property type="molecule type" value="Genomic_DNA"/>
</dbReference>
<sequence length="80" mass="8682">MLKTVEAILEPSGEVRLLEPVHVSRPSRVLLTLLKIRVGNIYKVPFSFTGLTQVKARPALGHEILEFSASKIAGFPGGSL</sequence>